<dbReference type="EMBL" id="CAJNNW010005621">
    <property type="protein sequence ID" value="CAE8647564.1"/>
    <property type="molecule type" value="Genomic_DNA"/>
</dbReference>
<evidence type="ECO:0000313" key="3">
    <source>
        <dbReference type="EMBL" id="CAE8647564.1"/>
    </source>
</evidence>
<feature type="region of interest" description="Disordered" evidence="1">
    <location>
        <begin position="26"/>
        <end position="68"/>
    </location>
</feature>
<evidence type="ECO:0000256" key="1">
    <source>
        <dbReference type="SAM" id="MobiDB-lite"/>
    </source>
</evidence>
<feature type="signal peptide" evidence="2">
    <location>
        <begin position="1"/>
        <end position="27"/>
    </location>
</feature>
<organism evidence="3 4">
    <name type="scientific">Polarella glacialis</name>
    <name type="common">Dinoflagellate</name>
    <dbReference type="NCBI Taxonomy" id="89957"/>
    <lineage>
        <taxon>Eukaryota</taxon>
        <taxon>Sar</taxon>
        <taxon>Alveolata</taxon>
        <taxon>Dinophyceae</taxon>
        <taxon>Suessiales</taxon>
        <taxon>Suessiaceae</taxon>
        <taxon>Polarella</taxon>
    </lineage>
</organism>
<protein>
    <submittedName>
        <fullName evidence="3">Uncharacterized protein</fullName>
    </submittedName>
</protein>
<sequence>MSPSPLLLTPSSLLALLDVSFVLMTSSRKRPAPEKPLVADVESDGEDDAAAVEKKRAESQREWSELEREARQEQRLKFAKSEFAQGRRETVAAYDDVGEVGNADGDEAPSDGDCSENSEEEDSQKEGPQNANDASERRPDAVVTAGKVSRETRDQRRGGVRKTGAQRVKAAFEEEEEAEKKRKAERDEERWVKLKLEGDQKPKRIDATRVVAYHDFDSAAAGGDLESSRRESLRPLNEDEEEEELPQKALAAPPPVAGNFRASLRTDLWDDDDDEEDG</sequence>
<feature type="compositionally biased region" description="Basic and acidic residues" evidence="1">
    <location>
        <begin position="226"/>
        <end position="237"/>
    </location>
</feature>
<dbReference type="Proteomes" id="UP000626109">
    <property type="component" value="Unassembled WGS sequence"/>
</dbReference>
<feature type="compositionally biased region" description="Basic and acidic residues" evidence="1">
    <location>
        <begin position="51"/>
        <end position="68"/>
    </location>
</feature>
<proteinExistence type="predicted"/>
<feature type="region of interest" description="Disordered" evidence="1">
    <location>
        <begin position="80"/>
        <end position="189"/>
    </location>
</feature>
<evidence type="ECO:0000313" key="4">
    <source>
        <dbReference type="Proteomes" id="UP000626109"/>
    </source>
</evidence>
<reference evidence="3" key="1">
    <citation type="submission" date="2021-02" db="EMBL/GenBank/DDBJ databases">
        <authorList>
            <person name="Dougan E. K."/>
            <person name="Rhodes N."/>
            <person name="Thang M."/>
            <person name="Chan C."/>
        </authorList>
    </citation>
    <scope>NUCLEOTIDE SEQUENCE</scope>
</reference>
<feature type="compositionally biased region" description="Basic and acidic residues" evidence="1">
    <location>
        <begin position="80"/>
        <end position="90"/>
    </location>
</feature>
<keyword evidence="2" id="KW-0732">Signal</keyword>
<feature type="compositionally biased region" description="Acidic residues" evidence="1">
    <location>
        <begin position="41"/>
        <end position="50"/>
    </location>
</feature>
<name>A0A813IAZ5_POLGL</name>
<feature type="compositionally biased region" description="Acidic residues" evidence="1">
    <location>
        <begin position="104"/>
        <end position="123"/>
    </location>
</feature>
<feature type="compositionally biased region" description="Basic and acidic residues" evidence="1">
    <location>
        <begin position="148"/>
        <end position="157"/>
    </location>
</feature>
<feature type="chain" id="PRO_5032439264" evidence="2">
    <location>
        <begin position="28"/>
        <end position="278"/>
    </location>
</feature>
<evidence type="ECO:0000256" key="2">
    <source>
        <dbReference type="SAM" id="SignalP"/>
    </source>
</evidence>
<feature type="compositionally biased region" description="Acidic residues" evidence="1">
    <location>
        <begin position="269"/>
        <end position="278"/>
    </location>
</feature>
<dbReference type="AlphaFoldDB" id="A0A813IAZ5"/>
<accession>A0A813IAZ5</accession>
<feature type="compositionally biased region" description="Basic and acidic residues" evidence="1">
    <location>
        <begin position="178"/>
        <end position="189"/>
    </location>
</feature>
<comment type="caution">
    <text evidence="3">The sequence shown here is derived from an EMBL/GenBank/DDBJ whole genome shotgun (WGS) entry which is preliminary data.</text>
</comment>
<gene>
    <name evidence="3" type="ORF">PGLA2088_LOCUS5787</name>
</gene>
<feature type="region of interest" description="Disordered" evidence="1">
    <location>
        <begin position="217"/>
        <end position="278"/>
    </location>
</feature>